<accession>A0A8S5UVH5</accession>
<reference evidence="1" key="1">
    <citation type="journal article" date="2021" name="Proc. Natl. Acad. Sci. U.S.A.">
        <title>A Catalog of Tens of Thousands of Viruses from Human Metagenomes Reveals Hidden Associations with Chronic Diseases.</title>
        <authorList>
            <person name="Tisza M.J."/>
            <person name="Buck C.B."/>
        </authorList>
    </citation>
    <scope>NUCLEOTIDE SEQUENCE</scope>
    <source>
        <strain evidence="1">CtnNB1</strain>
    </source>
</reference>
<protein>
    <submittedName>
        <fullName evidence="1">Uncharacterized protein</fullName>
    </submittedName>
</protein>
<dbReference type="EMBL" id="BK016146">
    <property type="protein sequence ID" value="DAF98382.1"/>
    <property type="molecule type" value="Genomic_DNA"/>
</dbReference>
<sequence>MKIFKRQLSILKRCFNILWDIGYIAISCLMKKEKKKSD</sequence>
<evidence type="ECO:0000313" key="1">
    <source>
        <dbReference type="EMBL" id="DAF98382.1"/>
    </source>
</evidence>
<name>A0A8S5UVH5_9CAUD</name>
<proteinExistence type="predicted"/>
<organism evidence="1">
    <name type="scientific">Siphoviridae sp. ctnNB1</name>
    <dbReference type="NCBI Taxonomy" id="2825660"/>
    <lineage>
        <taxon>Viruses</taxon>
        <taxon>Duplodnaviria</taxon>
        <taxon>Heunggongvirae</taxon>
        <taxon>Uroviricota</taxon>
        <taxon>Caudoviricetes</taxon>
    </lineage>
</organism>